<dbReference type="GO" id="GO:0032266">
    <property type="term" value="F:phosphatidylinositol-3-phosphate binding"/>
    <property type="evidence" value="ECO:0007669"/>
    <property type="project" value="UniProtKB-ARBA"/>
</dbReference>
<evidence type="ECO:0000256" key="9">
    <source>
        <dbReference type="ARBA" id="ARBA00023136"/>
    </source>
</evidence>
<keyword evidence="4" id="KW-0813">Transport</keyword>
<dbReference type="Proteomes" id="UP000191024">
    <property type="component" value="Chromosome E"/>
</dbReference>
<evidence type="ECO:0000256" key="10">
    <source>
        <dbReference type="ARBA" id="ARBA00039251"/>
    </source>
</evidence>
<dbReference type="GO" id="GO:0005829">
    <property type="term" value="C:cytosol"/>
    <property type="evidence" value="ECO:0007669"/>
    <property type="project" value="GOC"/>
</dbReference>
<dbReference type="OrthoDB" id="289314at2759"/>
<sequence>MEDRKNEDLKGTEPPENPVQQGVSVEETATKMVDSEEMISGAKTAIETVSDNNDDEVPTHMVRTEFTQQDNPFALLEESEPRSRATTTAFGQKKKQLVNPNQQYKEELEDGEEEAIHNGEPGGVVAENNSRKSSSGSIDLCPADVKRDAVDVHPHTRDKVYILEASKVSEGQGRTYIAYTIKYGNKTVRRRYSEFESLRKILIKLFPMTLIPPIPEKQSLTSYGKSIAGSKASYLLPSEAAGSVDLSLSVINGSVNTNDEKLIRHRIRMLTSFLNRLLKNKEVTKTSIITDFLDPNNTNWSDVITSSATISSLPKSALQCNPLDPTNTTKAHAYLPVPSSSSQLLHKDAVGGGHFEDPDDGFNQIDHEYKEYEGIINDGFYKYNRRITKNLFALRQDMKELSEAFAEFANDQKRGAELAEQLSHFSNAFDESAIELESIVGKLYYNINEPLSESVHMAGAARELLRYRKLKMVQKDILNRTLLYRKAQLKKFQEQEQDAKQIDDFVGQQMKDSGHINLQHPEAKSYSGKFFNKINKFASMVRETVSYQDADPAMAKSNLERDIDQLTESLQVSEKDLKIISATIRDIQLPSFASDRSKEVSEIFKNYSRYLEHFANKNLEIWHEVKNRQNNLADL</sequence>
<evidence type="ECO:0000256" key="11">
    <source>
        <dbReference type="SAM" id="MobiDB-lite"/>
    </source>
</evidence>
<dbReference type="GO" id="GO:0006914">
    <property type="term" value="P:autophagy"/>
    <property type="evidence" value="ECO:0007669"/>
    <property type="project" value="UniProtKB-KW"/>
</dbReference>
<dbReference type="PANTHER" id="PTHR46979">
    <property type="entry name" value="SORTING NEXIN-41"/>
    <property type="match status" value="1"/>
</dbReference>
<evidence type="ECO:0000256" key="2">
    <source>
        <dbReference type="ARBA" id="ARBA00004623"/>
    </source>
</evidence>
<feature type="domain" description="PX" evidence="12">
    <location>
        <begin position="155"/>
        <end position="300"/>
    </location>
</feature>
<evidence type="ECO:0000256" key="6">
    <source>
        <dbReference type="ARBA" id="ARBA00022927"/>
    </source>
</evidence>
<feature type="compositionally biased region" description="Basic and acidic residues" evidence="11">
    <location>
        <begin position="1"/>
        <end position="13"/>
    </location>
</feature>
<protein>
    <recommendedName>
        <fullName evidence="10">Autophagy-related protein 20</fullName>
    </recommendedName>
</protein>
<dbReference type="CDD" id="cd06867">
    <property type="entry name" value="PX_SNX41_42"/>
    <property type="match status" value="1"/>
</dbReference>
<evidence type="ECO:0000259" key="12">
    <source>
        <dbReference type="PROSITE" id="PS50195"/>
    </source>
</evidence>
<dbReference type="InterPro" id="IPR027267">
    <property type="entry name" value="AH/BAR_dom_sf"/>
</dbReference>
<evidence type="ECO:0000256" key="1">
    <source>
        <dbReference type="ARBA" id="ARBA00004481"/>
    </source>
</evidence>
<dbReference type="GO" id="GO:0015031">
    <property type="term" value="P:protein transport"/>
    <property type="evidence" value="ECO:0007669"/>
    <property type="project" value="UniProtKB-KW"/>
</dbReference>
<dbReference type="InterPro" id="IPR044106">
    <property type="entry name" value="PX_Snx41/Atg20"/>
</dbReference>
<comment type="similarity">
    <text evidence="3">Belongs to the sorting nexin family.</text>
</comment>
<dbReference type="PROSITE" id="PS50195">
    <property type="entry name" value="PX"/>
    <property type="match status" value="1"/>
</dbReference>
<evidence type="ECO:0000256" key="3">
    <source>
        <dbReference type="ARBA" id="ARBA00010883"/>
    </source>
</evidence>
<keyword evidence="8" id="KW-0446">Lipid-binding</keyword>
<evidence type="ECO:0000313" key="14">
    <source>
        <dbReference type="Proteomes" id="UP000191024"/>
    </source>
</evidence>
<keyword evidence="5" id="KW-0967">Endosome</keyword>
<reference evidence="13 14" key="1">
    <citation type="submission" date="2016-03" db="EMBL/GenBank/DDBJ databases">
        <authorList>
            <person name="Devillers H."/>
        </authorList>
    </citation>
    <scope>NUCLEOTIDE SEQUENCE [LARGE SCALE GENOMIC DNA]</scope>
    <source>
        <strain evidence="13">CBS 11717</strain>
    </source>
</reference>
<dbReference type="GO" id="GO:0034045">
    <property type="term" value="C:phagophore assembly site membrane"/>
    <property type="evidence" value="ECO:0007669"/>
    <property type="project" value="UniProtKB-SubCell"/>
</dbReference>
<evidence type="ECO:0000256" key="5">
    <source>
        <dbReference type="ARBA" id="ARBA00022753"/>
    </source>
</evidence>
<feature type="region of interest" description="Disordered" evidence="11">
    <location>
        <begin position="1"/>
        <end position="23"/>
    </location>
</feature>
<dbReference type="AlphaFoldDB" id="A0A1G4JJS1"/>
<dbReference type="GO" id="GO:0042147">
    <property type="term" value="P:retrograde transport, endosome to Golgi"/>
    <property type="evidence" value="ECO:0007669"/>
    <property type="project" value="InterPro"/>
</dbReference>
<organism evidence="13 14">
    <name type="scientific">Lachancea mirantina</name>
    <dbReference type="NCBI Taxonomy" id="1230905"/>
    <lineage>
        <taxon>Eukaryota</taxon>
        <taxon>Fungi</taxon>
        <taxon>Dikarya</taxon>
        <taxon>Ascomycota</taxon>
        <taxon>Saccharomycotina</taxon>
        <taxon>Saccharomycetes</taxon>
        <taxon>Saccharomycetales</taxon>
        <taxon>Saccharomycetaceae</taxon>
        <taxon>Lachancea</taxon>
    </lineage>
</organism>
<evidence type="ECO:0000313" key="13">
    <source>
        <dbReference type="EMBL" id="SCU90631.1"/>
    </source>
</evidence>
<dbReference type="STRING" id="1230905.A0A1G4JJS1"/>
<dbReference type="GO" id="GO:0010008">
    <property type="term" value="C:endosome membrane"/>
    <property type="evidence" value="ECO:0007669"/>
    <property type="project" value="UniProtKB-SubCell"/>
</dbReference>
<gene>
    <name evidence="13" type="ORF">LAMI_0E02938G</name>
</gene>
<evidence type="ECO:0000256" key="4">
    <source>
        <dbReference type="ARBA" id="ARBA00022448"/>
    </source>
</evidence>
<dbReference type="InterPro" id="IPR001683">
    <property type="entry name" value="PX_dom"/>
</dbReference>
<dbReference type="PANTHER" id="PTHR46979:SF1">
    <property type="entry name" value="AUTOPHAGY-RELATED PROTEIN 20"/>
    <property type="match status" value="1"/>
</dbReference>
<dbReference type="InterPro" id="IPR036871">
    <property type="entry name" value="PX_dom_sf"/>
</dbReference>
<keyword evidence="7" id="KW-0072">Autophagy</keyword>
<dbReference type="SMART" id="SM00312">
    <property type="entry name" value="PX"/>
    <property type="match status" value="1"/>
</dbReference>
<dbReference type="Pfam" id="PF00787">
    <property type="entry name" value="PX"/>
    <property type="match status" value="1"/>
</dbReference>
<dbReference type="InterPro" id="IPR051079">
    <property type="entry name" value="Sorting_Nexin_Autophagy"/>
</dbReference>
<evidence type="ECO:0000256" key="8">
    <source>
        <dbReference type="ARBA" id="ARBA00023121"/>
    </source>
</evidence>
<keyword evidence="14" id="KW-1185">Reference proteome</keyword>
<dbReference type="SUPFAM" id="SSF64268">
    <property type="entry name" value="PX domain"/>
    <property type="match status" value="1"/>
</dbReference>
<dbReference type="Gene3D" id="1.20.1270.60">
    <property type="entry name" value="Arfaptin homology (AH) domain/BAR domain"/>
    <property type="match status" value="1"/>
</dbReference>
<keyword evidence="9" id="KW-0472">Membrane</keyword>
<accession>A0A1G4JJS1</accession>
<comment type="subcellular location">
    <subcellularLocation>
        <location evidence="1">Endosome membrane</location>
        <topology evidence="1">Peripheral membrane protein</topology>
    </subcellularLocation>
    <subcellularLocation>
        <location evidence="2">Preautophagosomal structure membrane</location>
        <topology evidence="2">Peripheral membrane protein</topology>
    </subcellularLocation>
</comment>
<keyword evidence="6" id="KW-0653">Protein transport</keyword>
<proteinExistence type="inferred from homology"/>
<dbReference type="EMBL" id="LT598465">
    <property type="protein sequence ID" value="SCU90631.1"/>
    <property type="molecule type" value="Genomic_DNA"/>
</dbReference>
<name>A0A1G4JJS1_9SACH</name>
<dbReference type="Gene3D" id="3.30.1520.10">
    <property type="entry name" value="Phox-like domain"/>
    <property type="match status" value="1"/>
</dbReference>
<evidence type="ECO:0000256" key="7">
    <source>
        <dbReference type="ARBA" id="ARBA00023006"/>
    </source>
</evidence>